<accession>Q2HRY8</accession>
<dbReference type="GO" id="GO:0004523">
    <property type="term" value="F:RNA-DNA hybrid ribonuclease activity"/>
    <property type="evidence" value="ECO:0007669"/>
    <property type="project" value="InterPro"/>
</dbReference>
<dbReference type="PANTHER" id="PTHR47074">
    <property type="entry name" value="BNAC02G40300D PROTEIN"/>
    <property type="match status" value="1"/>
</dbReference>
<reference evidence="2" key="1">
    <citation type="submission" date="2005-03" db="EMBL/GenBank/DDBJ databases">
        <authorList>
            <person name="Town C.D."/>
        </authorList>
    </citation>
    <scope>NUCLEOTIDE SEQUENCE</scope>
</reference>
<organism evidence="2">
    <name type="scientific">Medicago truncatula</name>
    <name type="common">Barrel medic</name>
    <name type="synonym">Medicago tribuloides</name>
    <dbReference type="NCBI Taxonomy" id="3880"/>
    <lineage>
        <taxon>Eukaryota</taxon>
        <taxon>Viridiplantae</taxon>
        <taxon>Streptophyta</taxon>
        <taxon>Embryophyta</taxon>
        <taxon>Tracheophyta</taxon>
        <taxon>Spermatophyta</taxon>
        <taxon>Magnoliopsida</taxon>
        <taxon>eudicotyledons</taxon>
        <taxon>Gunneridae</taxon>
        <taxon>Pentapetalae</taxon>
        <taxon>rosids</taxon>
        <taxon>fabids</taxon>
        <taxon>Fabales</taxon>
        <taxon>Fabaceae</taxon>
        <taxon>Papilionoideae</taxon>
        <taxon>50 kb inversion clade</taxon>
        <taxon>NPAAA clade</taxon>
        <taxon>Hologalegina</taxon>
        <taxon>IRL clade</taxon>
        <taxon>Trifolieae</taxon>
        <taxon>Medicago</taxon>
    </lineage>
</organism>
<evidence type="ECO:0000313" key="2">
    <source>
        <dbReference type="EMBL" id="ABD33399.2"/>
    </source>
</evidence>
<dbReference type="EMBL" id="AC157777">
    <property type="protein sequence ID" value="ABD33399.2"/>
    <property type="molecule type" value="Genomic_DNA"/>
</dbReference>
<protein>
    <submittedName>
        <fullName evidence="2">Polynucleotidyl transferase, Ribonuclease H fold</fullName>
    </submittedName>
</protein>
<gene>
    <name evidence="2" type="ORF">MtrDRAFT_AC157777g25v2</name>
</gene>
<dbReference type="GO" id="GO:0003676">
    <property type="term" value="F:nucleic acid binding"/>
    <property type="evidence" value="ECO:0007669"/>
    <property type="project" value="InterPro"/>
</dbReference>
<feature type="domain" description="RNase H type-1" evidence="1">
    <location>
        <begin position="85"/>
        <end position="160"/>
    </location>
</feature>
<dbReference type="PANTHER" id="PTHR47074:SF54">
    <property type="entry name" value="RNASE H TYPE-1 DOMAIN-CONTAINING PROTEIN"/>
    <property type="match status" value="1"/>
</dbReference>
<evidence type="ECO:0000259" key="1">
    <source>
        <dbReference type="Pfam" id="PF13456"/>
    </source>
</evidence>
<keyword evidence="2" id="KW-0808">Transferase</keyword>
<reference evidence="2" key="2">
    <citation type="submission" date="2007-03" db="EMBL/GenBank/DDBJ databases">
        <authorList>
            <consortium name="The International Medicago Genome Annotation Group"/>
        </authorList>
    </citation>
    <scope>NUCLEOTIDE SEQUENCE</scope>
</reference>
<dbReference type="InterPro" id="IPR052929">
    <property type="entry name" value="RNase_H-like_EbsB-rel"/>
</dbReference>
<dbReference type="GO" id="GO:0016740">
    <property type="term" value="F:transferase activity"/>
    <property type="evidence" value="ECO:0007669"/>
    <property type="project" value="UniProtKB-KW"/>
</dbReference>
<dbReference type="Pfam" id="PF13456">
    <property type="entry name" value="RVT_3"/>
    <property type="match status" value="1"/>
</dbReference>
<proteinExistence type="predicted"/>
<name>Q2HRY8_MEDTR</name>
<dbReference type="AlphaFoldDB" id="Q2HRY8"/>
<dbReference type="InterPro" id="IPR002156">
    <property type="entry name" value="RNaseH_domain"/>
</dbReference>
<sequence>MICPWCDTAVEDDWHAFVVVRWCVRVGIGKNDTHHTSTSIGRTALDAWQQWHKQPSSTVLKHGHNRVQGNNSIWEKPSETWLKCNVDVAFHDCNHITFVACGVIDSHGKFIRAQTKSQRGNMTVLEGEEVALLKALHFTNANRWNRVVFESDSCKLYRLWVMVKFVMRQATMVAHTLGRTACYWASHRIFYFYPSCIEH</sequence>